<keyword evidence="2" id="KW-0378">Hydrolase</keyword>
<feature type="domain" description="Isochorismatase-like" evidence="3">
    <location>
        <begin position="5"/>
        <end position="143"/>
    </location>
</feature>
<sequence length="186" mass="20348">MTRKTALLIIDAQTGIIEGPPDGPVHNAAGLLQTMQGILLKARQQSIPVWYVQDLDVAAVEDEAFATHPAIAPLPGEPIIFKRATDSFHGTDLHDQLQAAGIQHLVIMGCQTPYCIDSACRKATTLGYDVTLVKDGHSTTDNDVLSAEQIIAHHNKILHGMGNLEPFILVRHSEENLFEPTHDSYR</sequence>
<dbReference type="SUPFAM" id="SSF52499">
    <property type="entry name" value="Isochorismatase-like hydrolases"/>
    <property type="match status" value="1"/>
</dbReference>
<evidence type="ECO:0000313" key="4">
    <source>
        <dbReference type="EMBL" id="EST53749.1"/>
    </source>
</evidence>
<dbReference type="RefSeq" id="WP_023558510.1">
    <property type="nucleotide sequence ID" value="NZ_KI629785.1"/>
</dbReference>
<accession>V6M599</accession>
<protein>
    <submittedName>
        <fullName evidence="4">Amidase</fullName>
    </submittedName>
</protein>
<dbReference type="GO" id="GO:0016787">
    <property type="term" value="F:hydrolase activity"/>
    <property type="evidence" value="ECO:0007669"/>
    <property type="project" value="UniProtKB-KW"/>
</dbReference>
<reference evidence="4 5" key="1">
    <citation type="journal article" date="2014" name="Genome Announc.">
        <title>Draft Genome Sequence of Brevibacillus panacihumi Strain W25, a Halotolerant Hydrocarbon-Degrading Bacterium.</title>
        <authorList>
            <person name="Wang X."/>
            <person name="Jin D."/>
            <person name="Zhou L."/>
            <person name="Wu L."/>
            <person name="An W."/>
            <person name="Chen Y."/>
            <person name="Zhao L."/>
        </authorList>
    </citation>
    <scope>NUCLEOTIDE SEQUENCE [LARGE SCALE GENOMIC DNA]</scope>
    <source>
        <strain evidence="4 5">W25</strain>
    </source>
</reference>
<dbReference type="Proteomes" id="UP000017973">
    <property type="component" value="Unassembled WGS sequence"/>
</dbReference>
<dbReference type="PATRIC" id="fig|1408254.3.peg.4636"/>
<dbReference type="InterPro" id="IPR050272">
    <property type="entry name" value="Isochorismatase-like_hydrls"/>
</dbReference>
<gene>
    <name evidence="4" type="ORF">T458_23585</name>
</gene>
<dbReference type="Pfam" id="PF00857">
    <property type="entry name" value="Isochorismatase"/>
    <property type="match status" value="1"/>
</dbReference>
<dbReference type="HOGENOM" id="CLU_068979_5_5_9"/>
<comment type="similarity">
    <text evidence="1">Belongs to the isochorismatase family.</text>
</comment>
<name>V6M599_9BACL</name>
<dbReference type="OrthoDB" id="9785724at2"/>
<proteinExistence type="inferred from homology"/>
<dbReference type="CDD" id="cd01014">
    <property type="entry name" value="nicotinamidase_related"/>
    <property type="match status" value="1"/>
</dbReference>
<dbReference type="PANTHER" id="PTHR43540">
    <property type="entry name" value="PEROXYUREIDOACRYLATE/UREIDOACRYLATE AMIDOHYDROLASE-RELATED"/>
    <property type="match status" value="1"/>
</dbReference>
<evidence type="ECO:0000256" key="2">
    <source>
        <dbReference type="ARBA" id="ARBA00022801"/>
    </source>
</evidence>
<evidence type="ECO:0000313" key="5">
    <source>
        <dbReference type="Proteomes" id="UP000017973"/>
    </source>
</evidence>
<evidence type="ECO:0000259" key="3">
    <source>
        <dbReference type="Pfam" id="PF00857"/>
    </source>
</evidence>
<organism evidence="4 5">
    <name type="scientific">Brevibacillus panacihumi W25</name>
    <dbReference type="NCBI Taxonomy" id="1408254"/>
    <lineage>
        <taxon>Bacteria</taxon>
        <taxon>Bacillati</taxon>
        <taxon>Bacillota</taxon>
        <taxon>Bacilli</taxon>
        <taxon>Bacillales</taxon>
        <taxon>Paenibacillaceae</taxon>
        <taxon>Brevibacillus</taxon>
    </lineage>
</organism>
<dbReference type="PANTHER" id="PTHR43540:SF14">
    <property type="entry name" value="ISOCHORISMATASE"/>
    <property type="match status" value="1"/>
</dbReference>
<dbReference type="EMBL" id="AYJU01000017">
    <property type="protein sequence ID" value="EST53749.1"/>
    <property type="molecule type" value="Genomic_DNA"/>
</dbReference>
<comment type="caution">
    <text evidence="4">The sequence shown here is derived from an EMBL/GenBank/DDBJ whole genome shotgun (WGS) entry which is preliminary data.</text>
</comment>
<dbReference type="eggNOG" id="COG1335">
    <property type="taxonomic scope" value="Bacteria"/>
</dbReference>
<dbReference type="STRING" id="1408254.T458_23585"/>
<dbReference type="AlphaFoldDB" id="V6M599"/>
<evidence type="ECO:0000256" key="1">
    <source>
        <dbReference type="ARBA" id="ARBA00006336"/>
    </source>
</evidence>
<dbReference type="InterPro" id="IPR000868">
    <property type="entry name" value="Isochorismatase-like_dom"/>
</dbReference>
<dbReference type="Gene3D" id="3.40.50.850">
    <property type="entry name" value="Isochorismatase-like"/>
    <property type="match status" value="1"/>
</dbReference>
<dbReference type="InterPro" id="IPR036380">
    <property type="entry name" value="Isochorismatase-like_sf"/>
</dbReference>
<keyword evidence="5" id="KW-1185">Reference proteome</keyword>